<evidence type="ECO:0000313" key="1">
    <source>
        <dbReference type="EMBL" id="TBU09356.1"/>
    </source>
</evidence>
<dbReference type="VEuPathDB" id="MicrosporidiaDB:CWI36_0037p0040"/>
<keyword evidence="2" id="KW-1185">Reference proteome</keyword>
<sequence>MEIFPIKFHVGINKPEIIKIRDPTQLISKKNHHHGYSRMNKNVNSPYKDISEIRKESNTKLTSRFFFLFKETDNECKIKKQSFIYVVTRNNTVIS</sequence>
<protein>
    <submittedName>
        <fullName evidence="1">Uncharacterized protein</fullName>
    </submittedName>
</protein>
<comment type="caution">
    <text evidence="1">The sequence shown here is derived from an EMBL/GenBank/DDBJ whole genome shotgun (WGS) entry which is preliminary data.</text>
</comment>
<reference evidence="1 2" key="1">
    <citation type="submission" date="2017-12" db="EMBL/GenBank/DDBJ databases">
        <authorList>
            <person name="Pombert J.-F."/>
            <person name="Haag K.L."/>
            <person name="Ebert D."/>
        </authorList>
    </citation>
    <scope>NUCLEOTIDE SEQUENCE [LARGE SCALE GENOMIC DNA]</scope>
    <source>
        <strain evidence="1">BE-OM-2</strain>
    </source>
</reference>
<dbReference type="AlphaFoldDB" id="A0A4Q9LN27"/>
<dbReference type="Proteomes" id="UP000291404">
    <property type="component" value="Unassembled WGS sequence"/>
</dbReference>
<dbReference type="EMBL" id="PITI01000037">
    <property type="protein sequence ID" value="TBU09356.1"/>
    <property type="molecule type" value="Genomic_DNA"/>
</dbReference>
<evidence type="ECO:0000313" key="2">
    <source>
        <dbReference type="Proteomes" id="UP000291404"/>
    </source>
</evidence>
<name>A0A4Q9LN27_9MICR</name>
<gene>
    <name evidence="1" type="ORF">CWI36_0037p0040</name>
</gene>
<organism evidence="1 2">
    <name type="scientific">Hamiltosporidium magnivora</name>
    <dbReference type="NCBI Taxonomy" id="148818"/>
    <lineage>
        <taxon>Eukaryota</taxon>
        <taxon>Fungi</taxon>
        <taxon>Fungi incertae sedis</taxon>
        <taxon>Microsporidia</taxon>
        <taxon>Dubosqiidae</taxon>
        <taxon>Hamiltosporidium</taxon>
    </lineage>
</organism>
<accession>A0A4Q9LN27</accession>
<proteinExistence type="predicted"/>